<evidence type="ECO:0000256" key="6">
    <source>
        <dbReference type="ARBA" id="ARBA00023229"/>
    </source>
</evidence>
<dbReference type="PROSITE" id="PS01350">
    <property type="entry name" value="ISPF"/>
    <property type="match status" value="1"/>
</dbReference>
<dbReference type="HAMAP" id="MF_00107">
    <property type="entry name" value="IspF"/>
    <property type="match status" value="1"/>
</dbReference>
<keyword evidence="6 8" id="KW-0414">Isoprene biosynthesis</keyword>
<evidence type="ECO:0000256" key="3">
    <source>
        <dbReference type="ARBA" id="ARBA00008480"/>
    </source>
</evidence>
<dbReference type="GO" id="GO:0019288">
    <property type="term" value="P:isopentenyl diphosphate biosynthetic process, methylerythritol 4-phosphate pathway"/>
    <property type="evidence" value="ECO:0007669"/>
    <property type="project" value="UniProtKB-UniRule"/>
</dbReference>
<evidence type="ECO:0000256" key="5">
    <source>
        <dbReference type="ARBA" id="ARBA00022723"/>
    </source>
</evidence>
<dbReference type="UniPathway" id="UPA00056">
    <property type="reaction ID" value="UER00095"/>
</dbReference>
<dbReference type="AlphaFoldDB" id="A0A1F4T4D3"/>
<dbReference type="InterPro" id="IPR020555">
    <property type="entry name" value="MECDP_synthase_CS"/>
</dbReference>
<feature type="binding site" evidence="8">
    <location>
        <position position="42"/>
    </location>
    <ligand>
        <name>a divalent metal cation</name>
        <dbReference type="ChEBI" id="CHEBI:60240"/>
    </ligand>
</feature>
<dbReference type="InterPro" id="IPR003526">
    <property type="entry name" value="MECDP_synthase"/>
</dbReference>
<dbReference type="FunFam" id="3.30.1330.50:FF:000001">
    <property type="entry name" value="2-C-methyl-D-erythritol 2,4-cyclodiphosphate synthase"/>
    <property type="match status" value="1"/>
</dbReference>
<comment type="caution">
    <text evidence="8">Lacks conserved residue(s) required for the propagation of feature annotation.</text>
</comment>
<dbReference type="InterPro" id="IPR036571">
    <property type="entry name" value="MECDP_synthase_sf"/>
</dbReference>
<comment type="cofactor">
    <cofactor evidence="8">
        <name>a divalent metal cation</name>
        <dbReference type="ChEBI" id="CHEBI:60240"/>
    </cofactor>
    <text evidence="8">Binds 1 divalent metal cation per subunit.</text>
</comment>
<evidence type="ECO:0000259" key="10">
    <source>
        <dbReference type="Pfam" id="PF02542"/>
    </source>
</evidence>
<feature type="domain" description="2-C-methyl-D-erythritol 2,4-cyclodiphosphate synthase" evidence="10">
    <location>
        <begin position="1"/>
        <end position="154"/>
    </location>
</feature>
<evidence type="ECO:0000313" key="12">
    <source>
        <dbReference type="Proteomes" id="UP000178602"/>
    </source>
</evidence>
<evidence type="ECO:0000256" key="8">
    <source>
        <dbReference type="HAMAP-Rule" id="MF_00107"/>
    </source>
</evidence>
<proteinExistence type="inferred from homology"/>
<keyword evidence="7 8" id="KW-0456">Lyase</keyword>
<evidence type="ECO:0000256" key="9">
    <source>
        <dbReference type="RuleBase" id="RU004395"/>
    </source>
</evidence>
<dbReference type="GO" id="GO:0008685">
    <property type="term" value="F:2-C-methyl-D-erythritol 2,4-cyclodiphosphate synthase activity"/>
    <property type="evidence" value="ECO:0007669"/>
    <property type="project" value="UniProtKB-UniRule"/>
</dbReference>
<feature type="site" description="Transition state stabilizer" evidence="8">
    <location>
        <position position="133"/>
    </location>
</feature>
<dbReference type="PANTHER" id="PTHR43181">
    <property type="entry name" value="2-C-METHYL-D-ERYTHRITOL 2,4-CYCLODIPHOSPHATE SYNTHASE, CHLOROPLASTIC"/>
    <property type="match status" value="1"/>
</dbReference>
<dbReference type="PANTHER" id="PTHR43181:SF1">
    <property type="entry name" value="2-C-METHYL-D-ERYTHRITOL 2,4-CYCLODIPHOSPHATE SYNTHASE, CHLOROPLASTIC"/>
    <property type="match status" value="1"/>
</dbReference>
<organism evidence="11 12">
    <name type="scientific">candidate division WOR-1 bacterium RIFOXYC12_FULL_54_18</name>
    <dbReference type="NCBI Taxonomy" id="1802584"/>
    <lineage>
        <taxon>Bacteria</taxon>
        <taxon>Bacillati</taxon>
        <taxon>Saganbacteria</taxon>
    </lineage>
</organism>
<evidence type="ECO:0000256" key="2">
    <source>
        <dbReference type="ARBA" id="ARBA00004709"/>
    </source>
</evidence>
<feature type="binding site" evidence="8">
    <location>
        <begin position="8"/>
        <end position="10"/>
    </location>
    <ligand>
        <name>4-CDP-2-C-methyl-D-erythritol 2-phosphate</name>
        <dbReference type="ChEBI" id="CHEBI:57919"/>
    </ligand>
</feature>
<evidence type="ECO:0000256" key="4">
    <source>
        <dbReference type="ARBA" id="ARBA00012579"/>
    </source>
</evidence>
<feature type="binding site" evidence="8">
    <location>
        <position position="10"/>
    </location>
    <ligand>
        <name>a divalent metal cation</name>
        <dbReference type="ChEBI" id="CHEBI:60240"/>
    </ligand>
</feature>
<dbReference type="Proteomes" id="UP000178602">
    <property type="component" value="Unassembled WGS sequence"/>
</dbReference>
<comment type="catalytic activity">
    <reaction evidence="1 8 9">
        <text>4-CDP-2-C-methyl-D-erythritol 2-phosphate = 2-C-methyl-D-erythritol 2,4-cyclic diphosphate + CMP</text>
        <dbReference type="Rhea" id="RHEA:23864"/>
        <dbReference type="ChEBI" id="CHEBI:57919"/>
        <dbReference type="ChEBI" id="CHEBI:58483"/>
        <dbReference type="ChEBI" id="CHEBI:60377"/>
        <dbReference type="EC" id="4.6.1.12"/>
    </reaction>
</comment>
<dbReference type="Pfam" id="PF02542">
    <property type="entry name" value="YgbB"/>
    <property type="match status" value="1"/>
</dbReference>
<evidence type="ECO:0000256" key="1">
    <source>
        <dbReference type="ARBA" id="ARBA00000200"/>
    </source>
</evidence>
<comment type="caution">
    <text evidence="11">The sequence shown here is derived from an EMBL/GenBank/DDBJ whole genome shotgun (WGS) entry which is preliminary data.</text>
</comment>
<comment type="subunit">
    <text evidence="8">Homotrimer.</text>
</comment>
<protein>
    <recommendedName>
        <fullName evidence="4 8">2-C-methyl-D-erythritol 2,4-cyclodiphosphate synthase</fullName>
        <shortName evidence="8">MECDP-synthase</shortName>
        <shortName evidence="8">MECPP-synthase</shortName>
        <shortName evidence="8">MECPS</shortName>
        <ecNumber evidence="4 8">4.6.1.12</ecNumber>
    </recommendedName>
</protein>
<evidence type="ECO:0000256" key="7">
    <source>
        <dbReference type="ARBA" id="ARBA00023239"/>
    </source>
</evidence>
<feature type="binding site" evidence="8">
    <location>
        <position position="139"/>
    </location>
    <ligand>
        <name>4-CDP-2-C-methyl-D-erythritol 2-phosphate</name>
        <dbReference type="ChEBI" id="CHEBI:57919"/>
    </ligand>
</feature>
<comment type="function">
    <text evidence="8">Involved in the biosynthesis of isopentenyl diphosphate (IPP) and dimethylallyl diphosphate (DMAPP), two major building blocks of isoprenoid compounds. Catalyzes the conversion of 4-diphosphocytidyl-2-C-methyl-D-erythritol 2-phosphate (CDP-ME2P) to 2-C-methyl-D-erythritol 2,4-cyclodiphosphate (ME-CPP) with a corresponding release of cytidine 5-monophosphate (CMP).</text>
</comment>
<dbReference type="EMBL" id="MEUG01000001">
    <property type="protein sequence ID" value="OGC27564.1"/>
    <property type="molecule type" value="Genomic_DNA"/>
</dbReference>
<keyword evidence="5 8" id="KW-0479">Metal-binding</keyword>
<dbReference type="GO" id="GO:0046872">
    <property type="term" value="F:metal ion binding"/>
    <property type="evidence" value="ECO:0007669"/>
    <property type="project" value="UniProtKB-KW"/>
</dbReference>
<dbReference type="NCBIfam" id="TIGR00151">
    <property type="entry name" value="ispF"/>
    <property type="match status" value="1"/>
</dbReference>
<reference evidence="11 12" key="1">
    <citation type="journal article" date="2016" name="Nat. Commun.">
        <title>Thousands of microbial genomes shed light on interconnected biogeochemical processes in an aquifer system.</title>
        <authorList>
            <person name="Anantharaman K."/>
            <person name="Brown C.T."/>
            <person name="Hug L.A."/>
            <person name="Sharon I."/>
            <person name="Castelle C.J."/>
            <person name="Probst A.J."/>
            <person name="Thomas B.C."/>
            <person name="Singh A."/>
            <person name="Wilkins M.J."/>
            <person name="Karaoz U."/>
            <person name="Brodie E.L."/>
            <person name="Williams K.H."/>
            <person name="Hubbard S.S."/>
            <person name="Banfield J.F."/>
        </authorList>
    </citation>
    <scope>NUCLEOTIDE SEQUENCE [LARGE SCALE GENOMIC DNA]</scope>
</reference>
<feature type="binding site" evidence="8">
    <location>
        <begin position="56"/>
        <end position="58"/>
    </location>
    <ligand>
        <name>4-CDP-2-C-methyl-D-erythritol 2-phosphate</name>
        <dbReference type="ChEBI" id="CHEBI:57919"/>
    </ligand>
</feature>
<dbReference type="Gene3D" id="3.30.1330.50">
    <property type="entry name" value="2-C-methyl-D-erythritol 2,4-cyclodiphosphate synthase"/>
    <property type="match status" value="1"/>
</dbReference>
<accession>A0A1F4T4D3</accession>
<dbReference type="SUPFAM" id="SSF69765">
    <property type="entry name" value="IpsF-like"/>
    <property type="match status" value="1"/>
</dbReference>
<name>A0A1F4T4D3_UNCSA</name>
<feature type="binding site" evidence="8">
    <location>
        <position position="8"/>
    </location>
    <ligand>
        <name>a divalent metal cation</name>
        <dbReference type="ChEBI" id="CHEBI:60240"/>
    </ligand>
</feature>
<sequence>MRIGFGYDVHKLVKGRPLIIGGVEIPHEKGLLGWSDADVLLHAIIDAMIGALGEGDIGAHFPAGNPEYKGISSLKLLEFVNELLRTRGYSIANIDSTIVAEEPYFAPHIPEMRRVIAAKLEIPESAVNVKGKTEEKLGFTGSKKGIKAYAVCLVHKEIK</sequence>
<comment type="similarity">
    <text evidence="3 8 9">Belongs to the IspF family.</text>
</comment>
<dbReference type="CDD" id="cd00554">
    <property type="entry name" value="MECDP_synthase"/>
    <property type="match status" value="1"/>
</dbReference>
<evidence type="ECO:0000313" key="11">
    <source>
        <dbReference type="EMBL" id="OGC27564.1"/>
    </source>
</evidence>
<dbReference type="GO" id="GO:0016114">
    <property type="term" value="P:terpenoid biosynthetic process"/>
    <property type="evidence" value="ECO:0007669"/>
    <property type="project" value="InterPro"/>
</dbReference>
<comment type="pathway">
    <text evidence="2 8">Isoprenoid biosynthesis; isopentenyl diphosphate biosynthesis via DXP pathway; isopentenyl diphosphate from 1-deoxy-D-xylulose 5-phosphate: step 4/6.</text>
</comment>
<gene>
    <name evidence="8" type="primary">ispF</name>
    <name evidence="11" type="ORF">A3K49_00885</name>
</gene>
<dbReference type="EC" id="4.6.1.12" evidence="4 8"/>